<proteinExistence type="predicted"/>
<dbReference type="Proteomes" id="UP000179266">
    <property type="component" value="Unassembled WGS sequence"/>
</dbReference>
<protein>
    <recommendedName>
        <fullName evidence="5">Ig-like domain-containing protein</fullName>
    </recommendedName>
</protein>
<keyword evidence="2" id="KW-0732">Signal</keyword>
<feature type="signal peptide" evidence="2">
    <location>
        <begin position="1"/>
        <end position="22"/>
    </location>
</feature>
<sequence length="334" mass="36905">MRILNFMFLVISYWMMCTTGMAAEAPTPTPVIPPGYLNCTGAIYAHCGDIITGDTGGLENNAENYSCNALTENGPEQVFILNLTYQSRISCTILDGTFLNIYLLKACNENTCIIWNTDSFTSEVLEPALYYIVLDSWISESYQIQIECDYDEPQPTATPVKTPDIQGPMASACSMDNHENYIEEGRQSVGITAWIDDTLNGNSIIASAEYFIDVPGACGSGELLHAADGVFDSQSEWISGAINTSTWVPENSPYHIYIHGIDVNNSWGDFCAFDIEVKPSSTGIPLSVPVNNPVLKLFLIIIMTGFLIFQSFHIAQYNCKQSKIFKNFGILCFK</sequence>
<dbReference type="EMBL" id="MGDD01000272">
    <property type="protein sequence ID" value="OGL43475.1"/>
    <property type="molecule type" value="Genomic_DNA"/>
</dbReference>
<keyword evidence="1" id="KW-0812">Transmembrane</keyword>
<name>A0A1F7RPJ1_9BACT</name>
<evidence type="ECO:0000313" key="4">
    <source>
        <dbReference type="Proteomes" id="UP000179266"/>
    </source>
</evidence>
<keyword evidence="1" id="KW-0472">Membrane</keyword>
<dbReference type="AlphaFoldDB" id="A0A1F7RPJ1"/>
<reference evidence="3 4" key="1">
    <citation type="journal article" date="2016" name="Nat. Commun.">
        <title>Thousands of microbial genomes shed light on interconnected biogeochemical processes in an aquifer system.</title>
        <authorList>
            <person name="Anantharaman K."/>
            <person name="Brown C.T."/>
            <person name="Hug L.A."/>
            <person name="Sharon I."/>
            <person name="Castelle C.J."/>
            <person name="Probst A.J."/>
            <person name="Thomas B.C."/>
            <person name="Singh A."/>
            <person name="Wilkins M.J."/>
            <person name="Karaoz U."/>
            <person name="Brodie E.L."/>
            <person name="Williams K.H."/>
            <person name="Hubbard S.S."/>
            <person name="Banfield J.F."/>
        </authorList>
    </citation>
    <scope>NUCLEOTIDE SEQUENCE [LARGE SCALE GENOMIC DNA]</scope>
</reference>
<evidence type="ECO:0000313" key="3">
    <source>
        <dbReference type="EMBL" id="OGL43475.1"/>
    </source>
</evidence>
<evidence type="ECO:0000256" key="2">
    <source>
        <dbReference type="SAM" id="SignalP"/>
    </source>
</evidence>
<accession>A0A1F7RPJ1</accession>
<evidence type="ECO:0000256" key="1">
    <source>
        <dbReference type="SAM" id="Phobius"/>
    </source>
</evidence>
<gene>
    <name evidence="3" type="ORF">A2161_15840</name>
</gene>
<organism evidence="3 4">
    <name type="scientific">Candidatus Schekmanbacteria bacterium RBG_13_48_7</name>
    <dbReference type="NCBI Taxonomy" id="1817878"/>
    <lineage>
        <taxon>Bacteria</taxon>
        <taxon>Candidatus Schekmaniibacteriota</taxon>
    </lineage>
</organism>
<comment type="caution">
    <text evidence="3">The sequence shown here is derived from an EMBL/GenBank/DDBJ whole genome shotgun (WGS) entry which is preliminary data.</text>
</comment>
<feature type="chain" id="PRO_5009532230" description="Ig-like domain-containing protein" evidence="2">
    <location>
        <begin position="23"/>
        <end position="334"/>
    </location>
</feature>
<feature type="transmembrane region" description="Helical" evidence="1">
    <location>
        <begin position="294"/>
        <end position="315"/>
    </location>
</feature>
<keyword evidence="1" id="KW-1133">Transmembrane helix</keyword>
<evidence type="ECO:0008006" key="5">
    <source>
        <dbReference type="Google" id="ProtNLM"/>
    </source>
</evidence>